<dbReference type="STRING" id="274537.BIU88_08650"/>
<dbReference type="Proteomes" id="UP000095185">
    <property type="component" value="Chromosome"/>
</dbReference>
<feature type="region of interest" description="Disordered" evidence="1">
    <location>
        <begin position="22"/>
        <end position="44"/>
    </location>
</feature>
<name>A0A1D8D226_CHLLM</name>
<keyword evidence="3" id="KW-1185">Reference proteome</keyword>
<evidence type="ECO:0000256" key="1">
    <source>
        <dbReference type="SAM" id="MobiDB-lite"/>
    </source>
</evidence>
<sequence>MDSKSFTLRDFFRDETIGEEAVSGLHSEEEVRELDHDTNDGDRHSRKSRALIRAVIGHVDDLLGIEVRDILLRAWEKYEDLAKYADPQRYSPDELVVLPLMEHAITSIHRPSIEVEFSRRLKKNIPFTITTEFSLSGFMLEIQAGKIMKIFAGQCQGSGSVCCMNTCLYRKESTKINLPGAIDLGEGIAIVA</sequence>
<reference evidence="2" key="1">
    <citation type="submission" date="2016-09" db="EMBL/GenBank/DDBJ databases">
        <title>Genome sequence of Chlorobaculum limnaeum.</title>
        <authorList>
            <person name="Liu Z."/>
            <person name="Tank M."/>
            <person name="Bryant D.A."/>
        </authorList>
    </citation>
    <scope>NUCLEOTIDE SEQUENCE [LARGE SCALE GENOMIC DNA]</scope>
    <source>
        <strain evidence="2">DSM 1677</strain>
    </source>
</reference>
<dbReference type="OrthoDB" id="598004at2"/>
<dbReference type="RefSeq" id="WP_069810388.1">
    <property type="nucleotide sequence ID" value="NZ_CP017305.1"/>
</dbReference>
<evidence type="ECO:0000313" key="3">
    <source>
        <dbReference type="Proteomes" id="UP000095185"/>
    </source>
</evidence>
<gene>
    <name evidence="2" type="ORF">BIU88_08650</name>
</gene>
<organism evidence="2 3">
    <name type="scientific">Chlorobaculum limnaeum</name>
    <dbReference type="NCBI Taxonomy" id="274537"/>
    <lineage>
        <taxon>Bacteria</taxon>
        <taxon>Pseudomonadati</taxon>
        <taxon>Chlorobiota</taxon>
        <taxon>Chlorobiia</taxon>
        <taxon>Chlorobiales</taxon>
        <taxon>Chlorobiaceae</taxon>
        <taxon>Chlorobaculum</taxon>
    </lineage>
</organism>
<dbReference type="AlphaFoldDB" id="A0A1D8D226"/>
<proteinExistence type="predicted"/>
<dbReference type="EMBL" id="CP017305">
    <property type="protein sequence ID" value="AOS84193.1"/>
    <property type="molecule type" value="Genomic_DNA"/>
</dbReference>
<dbReference type="KEGG" id="clz:BIU88_08650"/>
<evidence type="ECO:0000313" key="2">
    <source>
        <dbReference type="EMBL" id="AOS84193.1"/>
    </source>
</evidence>
<accession>A0A1D8D226</accession>
<feature type="compositionally biased region" description="Basic and acidic residues" evidence="1">
    <location>
        <begin position="26"/>
        <end position="43"/>
    </location>
</feature>
<protein>
    <submittedName>
        <fullName evidence="2">Uncharacterized protein</fullName>
    </submittedName>
</protein>